<feature type="non-terminal residue" evidence="1">
    <location>
        <position position="77"/>
    </location>
</feature>
<gene>
    <name evidence="1" type="ORF">S06H3_19330</name>
</gene>
<proteinExistence type="predicted"/>
<comment type="caution">
    <text evidence="1">The sequence shown here is derived from an EMBL/GenBank/DDBJ whole genome shotgun (WGS) entry which is preliminary data.</text>
</comment>
<dbReference type="EMBL" id="BARV01009886">
    <property type="protein sequence ID" value="GAI05165.1"/>
    <property type="molecule type" value="Genomic_DNA"/>
</dbReference>
<sequence>MTPVLAGKDEITQMIRKYYGIGAETVEGIIAAEPQQGATVATPQREVEDIEKLAGDASIIKLLNQIILEANRKRATD</sequence>
<organism evidence="1">
    <name type="scientific">marine sediment metagenome</name>
    <dbReference type="NCBI Taxonomy" id="412755"/>
    <lineage>
        <taxon>unclassified sequences</taxon>
        <taxon>metagenomes</taxon>
        <taxon>ecological metagenomes</taxon>
    </lineage>
</organism>
<protein>
    <submittedName>
        <fullName evidence="1">Uncharacterized protein</fullName>
    </submittedName>
</protein>
<name>X1LRY7_9ZZZZ</name>
<dbReference type="AlphaFoldDB" id="X1LRY7"/>
<accession>X1LRY7</accession>
<reference evidence="1" key="1">
    <citation type="journal article" date="2014" name="Front. Microbiol.">
        <title>High frequency of phylogenetically diverse reductive dehalogenase-homologous genes in deep subseafloor sedimentary metagenomes.</title>
        <authorList>
            <person name="Kawai M."/>
            <person name="Futagami T."/>
            <person name="Toyoda A."/>
            <person name="Takaki Y."/>
            <person name="Nishi S."/>
            <person name="Hori S."/>
            <person name="Arai W."/>
            <person name="Tsubouchi T."/>
            <person name="Morono Y."/>
            <person name="Uchiyama I."/>
            <person name="Ito T."/>
            <person name="Fujiyama A."/>
            <person name="Inagaki F."/>
            <person name="Takami H."/>
        </authorList>
    </citation>
    <scope>NUCLEOTIDE SEQUENCE</scope>
    <source>
        <strain evidence="1">Expedition CK06-06</strain>
    </source>
</reference>
<evidence type="ECO:0000313" key="1">
    <source>
        <dbReference type="EMBL" id="GAI05165.1"/>
    </source>
</evidence>